<keyword evidence="1" id="KW-0732">Signal</keyword>
<name>A0ABP8AL72_9SPHI</name>
<organism evidence="3 4">
    <name type="scientific">Sphingobacterium ginsenosidimutans</name>
    <dbReference type="NCBI Taxonomy" id="687845"/>
    <lineage>
        <taxon>Bacteria</taxon>
        <taxon>Pseudomonadati</taxon>
        <taxon>Bacteroidota</taxon>
        <taxon>Sphingobacteriia</taxon>
        <taxon>Sphingobacteriales</taxon>
        <taxon>Sphingobacteriaceae</taxon>
        <taxon>Sphingobacterium</taxon>
    </lineage>
</organism>
<comment type="caution">
    <text evidence="3">The sequence shown here is derived from an EMBL/GenBank/DDBJ whole genome shotgun (WGS) entry which is preliminary data.</text>
</comment>
<gene>
    <name evidence="3" type="ORF">GCM10022218_48170</name>
</gene>
<reference evidence="4" key="1">
    <citation type="journal article" date="2019" name="Int. J. Syst. Evol. Microbiol.">
        <title>The Global Catalogue of Microorganisms (GCM) 10K type strain sequencing project: providing services to taxonomists for standard genome sequencing and annotation.</title>
        <authorList>
            <consortium name="The Broad Institute Genomics Platform"/>
            <consortium name="The Broad Institute Genome Sequencing Center for Infectious Disease"/>
            <person name="Wu L."/>
            <person name="Ma J."/>
        </authorList>
    </citation>
    <scope>NUCLEOTIDE SEQUENCE [LARGE SCALE GENOMIC DNA]</scope>
    <source>
        <strain evidence="4">JCM 16722</strain>
    </source>
</reference>
<proteinExistence type="predicted"/>
<dbReference type="Pfam" id="PF01433">
    <property type="entry name" value="Peptidase_M1"/>
    <property type="match status" value="1"/>
</dbReference>
<feature type="domain" description="Peptidase M1 membrane alanine aminopeptidase" evidence="2">
    <location>
        <begin position="400"/>
        <end position="566"/>
    </location>
</feature>
<evidence type="ECO:0000313" key="3">
    <source>
        <dbReference type="EMBL" id="GAA4185775.1"/>
    </source>
</evidence>
<protein>
    <submittedName>
        <fullName evidence="3">M1 family metallopeptidase</fullName>
    </submittedName>
</protein>
<keyword evidence="4" id="KW-1185">Reference proteome</keyword>
<sequence>MYFSLYIVTNKHNLIRTDMMKRLALASLSLVALSYAFPSFSQEKTSNYSYTEAFAPLFFKNNGNDYRSAAGKPGPGYWQNAADYKIQASLNDQNDQVTGAVEITYSNNSPDNMDYLWLQLDQNMFSQHGRGQLISPLTNSRYGDGNSKFDGGYQIQSVTDVNGKTIEHIIDDTRMQLRLPAALKSKGGKITFKITYQYTVPQYGADRTGILDTKNGKIYAIAQWFPRLCVYDDIRGWNTLPYTGPGEFYREFGNYQVEITAPANHIVVLGGELLNPQEVFTADQFKRYQLALRSDETVLIRSAEEVTAKSSRPSKKALTWKYQLNNAQDIAWASSTSFILDGAKINLPSGKKALALSAYPVESNSNNAWERSTEYTKAAIEIYSKNWFEYPYPVAVNVASNVGGMEYPALSFCGNQAKAGSLWGVTNHEFGHNWFPMIVASNEREHGWMDEGFNTFINELATQEFNKGEYHRPQASRSYIFTSQNLEPIMSTPQNMKERNIGALVYYKPAYGLKLLRNEIIGKERFDYAFKKYIQEWAFKHPTPEDFFKAIENGTGENLNWFWRGWFVNNWQMDQAIKAVSYVNNQPMLGALVTVENLEKLPMPIIVEATTVSGKKIRKKLPVEIWERNNVWQFKIATNEALQSVQLDPDDVMPDKNPDNNTWKAN</sequence>
<accession>A0ABP8AL72</accession>
<evidence type="ECO:0000313" key="4">
    <source>
        <dbReference type="Proteomes" id="UP001500167"/>
    </source>
</evidence>
<dbReference type="Gene3D" id="1.10.390.10">
    <property type="entry name" value="Neutral Protease Domain 2"/>
    <property type="match status" value="1"/>
</dbReference>
<dbReference type="InterPro" id="IPR014782">
    <property type="entry name" value="Peptidase_M1_dom"/>
</dbReference>
<dbReference type="InterPro" id="IPR027268">
    <property type="entry name" value="Peptidase_M4/M1_CTD_sf"/>
</dbReference>
<feature type="chain" id="PRO_5045982306" evidence="1">
    <location>
        <begin position="42"/>
        <end position="666"/>
    </location>
</feature>
<dbReference type="CDD" id="cd09604">
    <property type="entry name" value="M1_APN_like"/>
    <property type="match status" value="1"/>
</dbReference>
<dbReference type="SUPFAM" id="SSF55486">
    <property type="entry name" value="Metalloproteases ('zincins'), catalytic domain"/>
    <property type="match status" value="1"/>
</dbReference>
<evidence type="ECO:0000259" key="2">
    <source>
        <dbReference type="Pfam" id="PF01433"/>
    </source>
</evidence>
<dbReference type="Proteomes" id="UP001500167">
    <property type="component" value="Unassembled WGS sequence"/>
</dbReference>
<feature type="signal peptide" evidence="1">
    <location>
        <begin position="1"/>
        <end position="41"/>
    </location>
</feature>
<evidence type="ECO:0000256" key="1">
    <source>
        <dbReference type="SAM" id="SignalP"/>
    </source>
</evidence>
<dbReference type="EMBL" id="BAAAZK010000009">
    <property type="protein sequence ID" value="GAA4185775.1"/>
    <property type="molecule type" value="Genomic_DNA"/>
</dbReference>